<reference evidence="2" key="2">
    <citation type="submission" date="2023-01" db="EMBL/GenBank/DDBJ databases">
        <authorList>
            <person name="Sun Q."/>
            <person name="Evtushenko L."/>
        </authorList>
    </citation>
    <scope>NUCLEOTIDE SEQUENCE</scope>
    <source>
        <strain evidence="2">VKM B-1499</strain>
    </source>
</reference>
<proteinExistence type="predicted"/>
<dbReference type="EMBL" id="BSFD01000009">
    <property type="protein sequence ID" value="GLK49493.1"/>
    <property type="molecule type" value="Genomic_DNA"/>
</dbReference>
<dbReference type="NCBIfam" id="TIGR01725">
    <property type="entry name" value="phge_HK97_gp10"/>
    <property type="match status" value="1"/>
</dbReference>
<evidence type="ECO:0000256" key="1">
    <source>
        <dbReference type="SAM" id="MobiDB-lite"/>
    </source>
</evidence>
<evidence type="ECO:0000313" key="3">
    <source>
        <dbReference type="Proteomes" id="UP001143509"/>
    </source>
</evidence>
<dbReference type="InterPro" id="IPR010064">
    <property type="entry name" value="HK97-gp10_tail"/>
</dbReference>
<sequence length="151" mass="16623">MPRSPSFKIEGLKDIDQALLDIGKKATAKNIGRRALRNAAEPIDQSWRSKVRVDTGDLRESGGISTKLTRRQRAQHKKTAPIEMFVGPGGNPQAITEEFGTNTHPPHPSLRPAWDEHRHDLPAVIGAELWSEIEKAAARAARKTARLAPKG</sequence>
<evidence type="ECO:0008006" key="4">
    <source>
        <dbReference type="Google" id="ProtNLM"/>
    </source>
</evidence>
<organism evidence="2 3">
    <name type="scientific">Brevundimonas intermedia</name>
    <dbReference type="NCBI Taxonomy" id="74315"/>
    <lineage>
        <taxon>Bacteria</taxon>
        <taxon>Pseudomonadati</taxon>
        <taxon>Pseudomonadota</taxon>
        <taxon>Alphaproteobacteria</taxon>
        <taxon>Caulobacterales</taxon>
        <taxon>Caulobacteraceae</taxon>
        <taxon>Brevundimonas</taxon>
    </lineage>
</organism>
<evidence type="ECO:0000313" key="2">
    <source>
        <dbReference type="EMBL" id="GLK49493.1"/>
    </source>
</evidence>
<protein>
    <recommendedName>
        <fullName evidence="4">HK97 gp10 family phage protein</fullName>
    </recommendedName>
</protein>
<reference evidence="2" key="1">
    <citation type="journal article" date="2014" name="Int. J. Syst. Evol. Microbiol.">
        <title>Complete genome of a new Firmicutes species belonging to the dominant human colonic microbiota ('Ruminococcus bicirculans') reveals two chromosomes and a selective capacity to utilize plant glucans.</title>
        <authorList>
            <consortium name="NISC Comparative Sequencing Program"/>
            <person name="Wegmann U."/>
            <person name="Louis P."/>
            <person name="Goesmann A."/>
            <person name="Henrissat B."/>
            <person name="Duncan S.H."/>
            <person name="Flint H.J."/>
        </authorList>
    </citation>
    <scope>NUCLEOTIDE SEQUENCE</scope>
    <source>
        <strain evidence="2">VKM B-1499</strain>
    </source>
</reference>
<feature type="compositionally biased region" description="Basic residues" evidence="1">
    <location>
        <begin position="68"/>
        <end position="79"/>
    </location>
</feature>
<name>A0ABQ5TAW0_9CAUL</name>
<gene>
    <name evidence="2" type="ORF">GCM10017620_24660</name>
</gene>
<dbReference type="Proteomes" id="UP001143509">
    <property type="component" value="Unassembled WGS sequence"/>
</dbReference>
<keyword evidence="3" id="KW-1185">Reference proteome</keyword>
<accession>A0ABQ5TAW0</accession>
<comment type="caution">
    <text evidence="2">The sequence shown here is derived from an EMBL/GenBank/DDBJ whole genome shotgun (WGS) entry which is preliminary data.</text>
</comment>
<feature type="region of interest" description="Disordered" evidence="1">
    <location>
        <begin position="68"/>
        <end position="114"/>
    </location>
</feature>
<dbReference type="RefSeq" id="WP_271165688.1">
    <property type="nucleotide sequence ID" value="NZ_BSFD01000009.1"/>
</dbReference>